<comment type="similarity">
    <text evidence="1">Belongs to the SMP-30/CGR1 family.</text>
</comment>
<dbReference type="CDD" id="cd00452">
    <property type="entry name" value="KDPG_aldolase"/>
    <property type="match status" value="1"/>
</dbReference>
<feature type="domain" description="SMP-30/Gluconolactonase/LRE-like region" evidence="2">
    <location>
        <begin position="229"/>
        <end position="462"/>
    </location>
</feature>
<dbReference type="PRINTS" id="PR01790">
    <property type="entry name" value="SMP30FAMILY"/>
</dbReference>
<dbReference type="EMBL" id="JAJNOC010000001">
    <property type="protein sequence ID" value="MCD2515438.1"/>
    <property type="molecule type" value="Genomic_DNA"/>
</dbReference>
<sequence>MNAHALAVARLDATLAEVPVIAILRGIRPEEAIDIVEALYAAGIRVAEVPLNSPQPFDTIRALVAHFGKRMVLGGGTVLTVEQVAELAACGASLCVSPNTDPDVIRAAIAHGMAPAPGFLSPTEAFAAVAAGARHLKMFPAAGRAGDLAALRSVLPRDVQLVGVGGVNALNGAELAAAGASSFGIGGDLYKPGMTAEEVGARASAMLPYFAPGWLARKAALVCNPQATIGESPLWDRASQRLLWTDPPGRRLLHPEGAIAVEEPLYGIAALPDGGIVGATANRLCGVDAVTGAIERGPAIDLAPGLRLNDMAVDARGGIWVGAMHGGLLAGTGALYYAGHPKAQPRKVAANLGVPNGMAFSPDGGTLYLVDTLARTLLAYRVDAEAGALSEPVIVSDFMNIPGKPDGMTVAPDGSLWVAMWGGGCVVQLAPDGALQQQLRIPAPHVSSLCFAPGGKLYVTTSRMRLGPRQLADAPGSGGLFLIEGAAMP</sequence>
<dbReference type="PANTHER" id="PTHR10907:SF47">
    <property type="entry name" value="REGUCALCIN"/>
    <property type="match status" value="1"/>
</dbReference>
<dbReference type="InterPro" id="IPR005511">
    <property type="entry name" value="SMP-30"/>
</dbReference>
<dbReference type="Proteomes" id="UP001179361">
    <property type="component" value="Unassembled WGS sequence"/>
</dbReference>
<dbReference type="EC" id="4.1.2.21" evidence="3"/>
<evidence type="ECO:0000313" key="3">
    <source>
        <dbReference type="EMBL" id="MCD2515438.1"/>
    </source>
</evidence>
<dbReference type="InterPro" id="IPR013785">
    <property type="entry name" value="Aldolase_TIM"/>
</dbReference>
<reference evidence="3" key="1">
    <citation type="submission" date="2021-11" db="EMBL/GenBank/DDBJ databases">
        <title>The complete genome of Massilia sp sp. G4R7.</title>
        <authorList>
            <person name="Liu L."/>
            <person name="Yue J."/>
            <person name="Yuan J."/>
            <person name="Yang F."/>
            <person name="Li L."/>
        </authorList>
    </citation>
    <scope>NUCLEOTIDE SEQUENCE</scope>
    <source>
        <strain evidence="3">G4R7</strain>
    </source>
</reference>
<protein>
    <submittedName>
        <fullName evidence="3">2-dehydro-3-deoxy-6-phosphogalactonate aldolase</fullName>
        <ecNumber evidence="3">4.1.2.21</ecNumber>
    </submittedName>
</protein>
<evidence type="ECO:0000313" key="4">
    <source>
        <dbReference type="Proteomes" id="UP001179361"/>
    </source>
</evidence>
<dbReference type="InterPro" id="IPR011042">
    <property type="entry name" value="6-blade_b-propeller_TolB-like"/>
</dbReference>
<comment type="caution">
    <text evidence="3">The sequence shown here is derived from an EMBL/GenBank/DDBJ whole genome shotgun (WGS) entry which is preliminary data.</text>
</comment>
<accession>A0ABS8Q112</accession>
<dbReference type="SUPFAM" id="SSF51569">
    <property type="entry name" value="Aldolase"/>
    <property type="match status" value="1"/>
</dbReference>
<evidence type="ECO:0000259" key="2">
    <source>
        <dbReference type="Pfam" id="PF08450"/>
    </source>
</evidence>
<keyword evidence="3" id="KW-0456">Lyase</keyword>
<dbReference type="InterPro" id="IPR013658">
    <property type="entry name" value="SGL"/>
</dbReference>
<dbReference type="Gene3D" id="3.20.20.70">
    <property type="entry name" value="Aldolase class I"/>
    <property type="match status" value="1"/>
</dbReference>
<organism evidence="3 4">
    <name type="scientific">Massilia phyllostachyos</name>
    <dbReference type="NCBI Taxonomy" id="2898585"/>
    <lineage>
        <taxon>Bacteria</taxon>
        <taxon>Pseudomonadati</taxon>
        <taxon>Pseudomonadota</taxon>
        <taxon>Betaproteobacteria</taxon>
        <taxon>Burkholderiales</taxon>
        <taxon>Oxalobacteraceae</taxon>
        <taxon>Telluria group</taxon>
        <taxon>Massilia</taxon>
    </lineage>
</organism>
<name>A0ABS8Q112_9BURK</name>
<dbReference type="Pfam" id="PF01081">
    <property type="entry name" value="Aldolase"/>
    <property type="match status" value="1"/>
</dbReference>
<dbReference type="SUPFAM" id="SSF63829">
    <property type="entry name" value="Calcium-dependent phosphotriesterase"/>
    <property type="match status" value="1"/>
</dbReference>
<proteinExistence type="inferred from homology"/>
<gene>
    <name evidence="3" type="ORF">LQ564_03825</name>
</gene>
<dbReference type="NCBIfam" id="NF006600">
    <property type="entry name" value="PRK09140.1"/>
    <property type="match status" value="1"/>
</dbReference>
<dbReference type="GO" id="GO:0008674">
    <property type="term" value="F:2-dehydro-3-deoxy-6-phosphogalactonate aldolase activity"/>
    <property type="evidence" value="ECO:0007669"/>
    <property type="project" value="UniProtKB-EC"/>
</dbReference>
<dbReference type="InterPro" id="IPR000887">
    <property type="entry name" value="Aldlse_KDPG_KHG"/>
</dbReference>
<dbReference type="Pfam" id="PF08450">
    <property type="entry name" value="SGL"/>
    <property type="match status" value="1"/>
</dbReference>
<dbReference type="RefSeq" id="WP_231056745.1">
    <property type="nucleotide sequence ID" value="NZ_JAJNOC010000001.1"/>
</dbReference>
<keyword evidence="4" id="KW-1185">Reference proteome</keyword>
<evidence type="ECO:0000256" key="1">
    <source>
        <dbReference type="ARBA" id="ARBA00008853"/>
    </source>
</evidence>
<dbReference type="PANTHER" id="PTHR10907">
    <property type="entry name" value="REGUCALCIN"/>
    <property type="match status" value="1"/>
</dbReference>
<dbReference type="Gene3D" id="2.120.10.30">
    <property type="entry name" value="TolB, C-terminal domain"/>
    <property type="match status" value="1"/>
</dbReference>